<evidence type="ECO:0000256" key="5">
    <source>
        <dbReference type="ARBA" id="ARBA00022723"/>
    </source>
</evidence>
<dbReference type="Proteomes" id="UP000676169">
    <property type="component" value="Chromosome"/>
</dbReference>
<dbReference type="EC" id="2.7.1.180" evidence="1 10"/>
<feature type="binding site" evidence="11">
    <location>
        <position position="166"/>
    </location>
    <ligand>
        <name>Mg(2+)</name>
        <dbReference type="ChEBI" id="CHEBI:18420"/>
    </ligand>
</feature>
<keyword evidence="6 10" id="KW-0274">FAD</keyword>
<dbReference type="KEGG" id="lamb:KBB96_17565"/>
<dbReference type="AlphaFoldDB" id="A0A975IYZ8"/>
<feature type="binding site" evidence="11">
    <location>
        <position position="277"/>
    </location>
    <ligand>
        <name>Mg(2+)</name>
        <dbReference type="ChEBI" id="CHEBI:18420"/>
    </ligand>
</feature>
<dbReference type="GO" id="GO:0016740">
    <property type="term" value="F:transferase activity"/>
    <property type="evidence" value="ECO:0007669"/>
    <property type="project" value="UniProtKB-UniRule"/>
</dbReference>
<keyword evidence="4 10" id="KW-0808">Transferase</keyword>
<evidence type="ECO:0000256" key="3">
    <source>
        <dbReference type="ARBA" id="ARBA00022630"/>
    </source>
</evidence>
<dbReference type="PANTHER" id="PTHR30040:SF2">
    <property type="entry name" value="FAD:PROTEIN FMN TRANSFERASE"/>
    <property type="match status" value="1"/>
</dbReference>
<dbReference type="PIRSF" id="PIRSF006268">
    <property type="entry name" value="ApbE"/>
    <property type="match status" value="1"/>
</dbReference>
<keyword evidence="5 10" id="KW-0479">Metal-binding</keyword>
<keyword evidence="7 10" id="KW-0460">Magnesium</keyword>
<name>A0A975IYZ8_9BACT</name>
<organism evidence="12 13">
    <name type="scientific">Luteolibacter ambystomatis</name>
    <dbReference type="NCBI Taxonomy" id="2824561"/>
    <lineage>
        <taxon>Bacteria</taxon>
        <taxon>Pseudomonadati</taxon>
        <taxon>Verrucomicrobiota</taxon>
        <taxon>Verrucomicrobiia</taxon>
        <taxon>Verrucomicrobiales</taxon>
        <taxon>Verrucomicrobiaceae</taxon>
        <taxon>Luteolibacter</taxon>
    </lineage>
</organism>
<reference evidence="12" key="1">
    <citation type="submission" date="2021-04" db="EMBL/GenBank/DDBJ databases">
        <title>Luteolibacter sp. 32A isolated from the skin of an Anderson's salamander (Ambystoma andersonii).</title>
        <authorList>
            <person name="Spergser J."/>
            <person name="Busse H.-J."/>
        </authorList>
    </citation>
    <scope>NUCLEOTIDE SEQUENCE</scope>
    <source>
        <strain evidence="12">32A</strain>
    </source>
</reference>
<dbReference type="GO" id="GO:0046872">
    <property type="term" value="F:metal ion binding"/>
    <property type="evidence" value="ECO:0007669"/>
    <property type="project" value="UniProtKB-UniRule"/>
</dbReference>
<gene>
    <name evidence="12" type="ORF">KBB96_17565</name>
</gene>
<dbReference type="RefSeq" id="WP_211630794.1">
    <property type="nucleotide sequence ID" value="NZ_CP073100.1"/>
</dbReference>
<evidence type="ECO:0000256" key="2">
    <source>
        <dbReference type="ARBA" id="ARBA00016337"/>
    </source>
</evidence>
<dbReference type="Pfam" id="PF02424">
    <property type="entry name" value="ApbE"/>
    <property type="match status" value="1"/>
</dbReference>
<accession>A0A975IYZ8</accession>
<evidence type="ECO:0000256" key="11">
    <source>
        <dbReference type="PIRSR" id="PIRSR006268-2"/>
    </source>
</evidence>
<evidence type="ECO:0000256" key="7">
    <source>
        <dbReference type="ARBA" id="ARBA00022842"/>
    </source>
</evidence>
<comment type="cofactor">
    <cofactor evidence="11">
        <name>Mg(2+)</name>
        <dbReference type="ChEBI" id="CHEBI:18420"/>
    </cofactor>
    <cofactor evidence="11">
        <name>Mn(2+)</name>
        <dbReference type="ChEBI" id="CHEBI:29035"/>
    </cofactor>
    <text evidence="11">Magnesium. Can also use manganese.</text>
</comment>
<comment type="similarity">
    <text evidence="10">Belongs to the ApbE family.</text>
</comment>
<evidence type="ECO:0000256" key="8">
    <source>
        <dbReference type="ARBA" id="ARBA00031306"/>
    </source>
</evidence>
<evidence type="ECO:0000256" key="4">
    <source>
        <dbReference type="ARBA" id="ARBA00022679"/>
    </source>
</evidence>
<sequence>MVSIVVFGALSVARAEEQRFTFERGLMGTRFAITTHGTDEATAKKAAEAAFAKAEEINAVASDYIADSEVLSLSKAPAGKATVVSSLLFDILTKARRAAEITEGRFDPTIGPLTKLWRETRRRSQLPDADTLSKARAACDWQALKLDPETRGVILEKPGMRIDLGGIAKGYAADAMFAILHDRGFPRTCVAAGGDLRLGDPPPGQKGWKVGIRSLEKGKLSDEIPLSNCGVSTSGDLQQFVEIGGVRYSHIIDPSTGLGMTRHLAVTIVAWDTTISDSFDNAACLAGPDRAEALAKSWGAARVIVTVPPLSPSPAPADR</sequence>
<evidence type="ECO:0000313" key="12">
    <source>
        <dbReference type="EMBL" id="QUE50654.1"/>
    </source>
</evidence>
<dbReference type="PANTHER" id="PTHR30040">
    <property type="entry name" value="THIAMINE BIOSYNTHESIS LIPOPROTEIN APBE"/>
    <property type="match status" value="1"/>
</dbReference>
<keyword evidence="3 10" id="KW-0285">Flavoprotein</keyword>
<dbReference type="InterPro" id="IPR024932">
    <property type="entry name" value="ApbE"/>
</dbReference>
<evidence type="ECO:0000256" key="10">
    <source>
        <dbReference type="PIRNR" id="PIRNR006268"/>
    </source>
</evidence>
<evidence type="ECO:0000256" key="6">
    <source>
        <dbReference type="ARBA" id="ARBA00022827"/>
    </source>
</evidence>
<evidence type="ECO:0000313" key="13">
    <source>
        <dbReference type="Proteomes" id="UP000676169"/>
    </source>
</evidence>
<evidence type="ECO:0000256" key="9">
    <source>
        <dbReference type="ARBA" id="ARBA00048540"/>
    </source>
</evidence>
<proteinExistence type="inferred from homology"/>
<dbReference type="Gene3D" id="3.10.520.10">
    <property type="entry name" value="ApbE-like domains"/>
    <property type="match status" value="1"/>
</dbReference>
<dbReference type="SUPFAM" id="SSF143631">
    <property type="entry name" value="ApbE-like"/>
    <property type="match status" value="1"/>
</dbReference>
<dbReference type="EMBL" id="CP073100">
    <property type="protein sequence ID" value="QUE50654.1"/>
    <property type="molecule type" value="Genomic_DNA"/>
</dbReference>
<protein>
    <recommendedName>
        <fullName evidence="2 10">FAD:protein FMN transferase</fullName>
        <ecNumber evidence="1 10">2.7.1.180</ecNumber>
    </recommendedName>
    <alternativeName>
        <fullName evidence="8 10">Flavin transferase</fullName>
    </alternativeName>
</protein>
<dbReference type="InterPro" id="IPR003374">
    <property type="entry name" value="ApbE-like_sf"/>
</dbReference>
<evidence type="ECO:0000256" key="1">
    <source>
        <dbReference type="ARBA" id="ARBA00011955"/>
    </source>
</evidence>
<keyword evidence="13" id="KW-1185">Reference proteome</keyword>
<comment type="catalytic activity">
    <reaction evidence="9 10">
        <text>L-threonyl-[protein] + FAD = FMN-L-threonyl-[protein] + AMP + H(+)</text>
        <dbReference type="Rhea" id="RHEA:36847"/>
        <dbReference type="Rhea" id="RHEA-COMP:11060"/>
        <dbReference type="Rhea" id="RHEA-COMP:11061"/>
        <dbReference type="ChEBI" id="CHEBI:15378"/>
        <dbReference type="ChEBI" id="CHEBI:30013"/>
        <dbReference type="ChEBI" id="CHEBI:57692"/>
        <dbReference type="ChEBI" id="CHEBI:74257"/>
        <dbReference type="ChEBI" id="CHEBI:456215"/>
        <dbReference type="EC" id="2.7.1.180"/>
    </reaction>
</comment>